<dbReference type="SUPFAM" id="SSF53756">
    <property type="entry name" value="UDP-Glycosyltransferase/glycogen phosphorylase"/>
    <property type="match status" value="1"/>
</dbReference>
<feature type="domain" description="Glycosyl transferase family 1" evidence="1">
    <location>
        <begin position="198"/>
        <end position="330"/>
    </location>
</feature>
<reference evidence="3 4" key="1">
    <citation type="submission" date="2020-08" db="EMBL/GenBank/DDBJ databases">
        <authorList>
            <person name="Liu G."/>
            <person name="Sun C."/>
        </authorList>
    </citation>
    <scope>NUCLEOTIDE SEQUENCE [LARGE SCALE GENOMIC DNA]</scope>
    <source>
        <strain evidence="3 4">OT19</strain>
    </source>
</reference>
<keyword evidence="3" id="KW-0808">Transferase</keyword>
<protein>
    <submittedName>
        <fullName evidence="3">Glycosyltransferase</fullName>
    </submittedName>
</protein>
<dbReference type="Proteomes" id="UP000515297">
    <property type="component" value="Chromosome"/>
</dbReference>
<gene>
    <name evidence="3" type="ORF">H4O24_02285</name>
</gene>
<dbReference type="PANTHER" id="PTHR12526:SF630">
    <property type="entry name" value="GLYCOSYLTRANSFERASE"/>
    <property type="match status" value="1"/>
</dbReference>
<organism evidence="3 4">
    <name type="scientific">Croceicoccus marinus</name>
    <dbReference type="NCBI Taxonomy" id="450378"/>
    <lineage>
        <taxon>Bacteria</taxon>
        <taxon>Pseudomonadati</taxon>
        <taxon>Pseudomonadota</taxon>
        <taxon>Alphaproteobacteria</taxon>
        <taxon>Sphingomonadales</taxon>
        <taxon>Erythrobacteraceae</taxon>
        <taxon>Croceicoccus</taxon>
    </lineage>
</organism>
<proteinExistence type="predicted"/>
<dbReference type="GO" id="GO:0016757">
    <property type="term" value="F:glycosyltransferase activity"/>
    <property type="evidence" value="ECO:0007669"/>
    <property type="project" value="InterPro"/>
</dbReference>
<dbReference type="PANTHER" id="PTHR12526">
    <property type="entry name" value="GLYCOSYLTRANSFERASE"/>
    <property type="match status" value="1"/>
</dbReference>
<dbReference type="Pfam" id="PF00534">
    <property type="entry name" value="Glycos_transf_1"/>
    <property type="match status" value="1"/>
</dbReference>
<evidence type="ECO:0000259" key="2">
    <source>
        <dbReference type="Pfam" id="PF13439"/>
    </source>
</evidence>
<dbReference type="InterPro" id="IPR001296">
    <property type="entry name" value="Glyco_trans_1"/>
</dbReference>
<evidence type="ECO:0000313" key="4">
    <source>
        <dbReference type="Proteomes" id="UP000515297"/>
    </source>
</evidence>
<dbReference type="Pfam" id="PF13439">
    <property type="entry name" value="Glyco_transf_4"/>
    <property type="match status" value="1"/>
</dbReference>
<dbReference type="InterPro" id="IPR028098">
    <property type="entry name" value="Glyco_trans_4-like_N"/>
</dbReference>
<evidence type="ECO:0000259" key="1">
    <source>
        <dbReference type="Pfam" id="PF00534"/>
    </source>
</evidence>
<dbReference type="RefSeq" id="WP_185884639.1">
    <property type="nucleotide sequence ID" value="NZ_CP060052.1"/>
</dbReference>
<evidence type="ECO:0000313" key="3">
    <source>
        <dbReference type="EMBL" id="QNE05549.1"/>
    </source>
</evidence>
<accession>A0A7G6VUY4</accession>
<dbReference type="EMBL" id="CP060052">
    <property type="protein sequence ID" value="QNE05549.1"/>
    <property type="molecule type" value="Genomic_DNA"/>
</dbReference>
<name>A0A7G6VUY4_9SPHN</name>
<feature type="domain" description="Glycosyltransferase subfamily 4-like N-terminal" evidence="2">
    <location>
        <begin position="69"/>
        <end position="182"/>
    </location>
</feature>
<dbReference type="AlphaFoldDB" id="A0A7G6VUY4"/>
<dbReference type="Gene3D" id="3.40.50.2000">
    <property type="entry name" value="Glycogen Phosphorylase B"/>
    <property type="match status" value="2"/>
</dbReference>
<sequence>MSDAGPETYRVLHIAQKLPGGVGAYLSEVLAFQREVLGPRRVSAVIPAEERFVLPYLPDSSFHLFEDAQRSPRALLHFAAHARNAIMHDRPDIVHLHSSFAGMLRPVIARMLDDVRPAVVYCAHGWAFNIHWSNRRRDLIAAVEHHMSTMTDRTLCISQFEYDSAVDRGLPQGNMMVLHNGVTERVFPGCAASVPMPRDRINLLFIGRMDRQKGFDVAEKAMAILTDQPVHLHVIGATVVDDRQESQRLPNITHYGWQQRDAIWSFIEACDAVLVPSRWEGFGLAAIEALRQGKPVLASNVDALPEVVRDGVTGILFPAENSLALAAFIRVLDRARLAEMGQAGRADYLARFTGERMNRAILDCYRAVLYEKALASRAG</sequence>